<dbReference type="GO" id="GO:0032266">
    <property type="term" value="F:phosphatidylinositol-3-phosphate binding"/>
    <property type="evidence" value="ECO:0007669"/>
    <property type="project" value="TreeGrafter"/>
</dbReference>
<dbReference type="PANTHER" id="PTHR47732:SF1">
    <property type="entry name" value="RUN AND FYVE DOMAIN-CONTAINING PROTEIN 4"/>
    <property type="match status" value="1"/>
</dbReference>
<proteinExistence type="predicted"/>
<keyword evidence="1" id="KW-0175">Coiled coil</keyword>
<reference evidence="4" key="1">
    <citation type="journal article" date="2013" name="Nat. Genet.">
        <title>The draft genomes of soft-shell turtle and green sea turtle yield insights into the development and evolution of the turtle-specific body plan.</title>
        <authorList>
            <person name="Wang Z."/>
            <person name="Pascual-Anaya J."/>
            <person name="Zadissa A."/>
            <person name="Li W."/>
            <person name="Niimura Y."/>
            <person name="Huang Z."/>
            <person name="Li C."/>
            <person name="White S."/>
            <person name="Xiong Z."/>
            <person name="Fang D."/>
            <person name="Wang B."/>
            <person name="Ming Y."/>
            <person name="Chen Y."/>
            <person name="Zheng Y."/>
            <person name="Kuraku S."/>
            <person name="Pignatelli M."/>
            <person name="Herrero J."/>
            <person name="Beal K."/>
            <person name="Nozawa M."/>
            <person name="Li Q."/>
            <person name="Wang J."/>
            <person name="Zhang H."/>
            <person name="Yu L."/>
            <person name="Shigenobu S."/>
            <person name="Wang J."/>
            <person name="Liu J."/>
            <person name="Flicek P."/>
            <person name="Searle S."/>
            <person name="Wang J."/>
            <person name="Kuratani S."/>
            <person name="Yin Y."/>
            <person name="Aken B."/>
            <person name="Zhang G."/>
            <person name="Irie N."/>
        </authorList>
    </citation>
    <scope>NUCLEOTIDE SEQUENCE [LARGE SCALE GENOMIC DNA]</scope>
</reference>
<dbReference type="Gene3D" id="1.20.58.900">
    <property type="match status" value="1"/>
</dbReference>
<dbReference type="Pfam" id="PF25366">
    <property type="entry name" value="RUFY4"/>
    <property type="match status" value="1"/>
</dbReference>
<evidence type="ECO:0000313" key="4">
    <source>
        <dbReference type="Proteomes" id="UP000031443"/>
    </source>
</evidence>
<evidence type="ECO:0000259" key="2">
    <source>
        <dbReference type="Pfam" id="PF25366"/>
    </source>
</evidence>
<feature type="domain" description="RUFY4-like" evidence="2">
    <location>
        <begin position="78"/>
        <end position="137"/>
    </location>
</feature>
<protein>
    <submittedName>
        <fullName evidence="3">RUN and FYVE domain-containing protein 4</fullName>
    </submittedName>
</protein>
<dbReference type="PANTHER" id="PTHR47732">
    <property type="entry name" value="RUN AND FYVE DOMAIN-CONTAINING PROTEIN 4"/>
    <property type="match status" value="1"/>
</dbReference>
<accession>M7BSU3</accession>
<dbReference type="STRING" id="8469.M7BSU3"/>
<dbReference type="InterPro" id="IPR059036">
    <property type="entry name" value="RUFY4_dom"/>
</dbReference>
<dbReference type="GO" id="GO:0005776">
    <property type="term" value="C:autophagosome"/>
    <property type="evidence" value="ECO:0007669"/>
    <property type="project" value="TreeGrafter"/>
</dbReference>
<dbReference type="GO" id="GO:0000045">
    <property type="term" value="P:autophagosome assembly"/>
    <property type="evidence" value="ECO:0007669"/>
    <property type="project" value="TreeGrafter"/>
</dbReference>
<keyword evidence="4" id="KW-1185">Reference proteome</keyword>
<feature type="coiled-coil region" evidence="1">
    <location>
        <begin position="86"/>
        <end position="120"/>
    </location>
</feature>
<dbReference type="Proteomes" id="UP000031443">
    <property type="component" value="Unassembled WGS sequence"/>
</dbReference>
<dbReference type="SUPFAM" id="SSF140741">
    <property type="entry name" value="RUN domain-like"/>
    <property type="match status" value="1"/>
</dbReference>
<organism evidence="3 4">
    <name type="scientific">Chelonia mydas</name>
    <name type="common">Green sea-turtle</name>
    <name type="synonym">Chelonia agassizi</name>
    <dbReference type="NCBI Taxonomy" id="8469"/>
    <lineage>
        <taxon>Eukaryota</taxon>
        <taxon>Metazoa</taxon>
        <taxon>Chordata</taxon>
        <taxon>Craniata</taxon>
        <taxon>Vertebrata</taxon>
        <taxon>Euteleostomi</taxon>
        <taxon>Archelosauria</taxon>
        <taxon>Testudinata</taxon>
        <taxon>Testudines</taxon>
        <taxon>Cryptodira</taxon>
        <taxon>Durocryptodira</taxon>
        <taxon>Americhelydia</taxon>
        <taxon>Chelonioidea</taxon>
        <taxon>Cheloniidae</taxon>
        <taxon>Chelonia</taxon>
    </lineage>
</organism>
<dbReference type="InterPro" id="IPR037213">
    <property type="entry name" value="Run_dom_sf"/>
</dbReference>
<gene>
    <name evidence="3" type="ORF">UY3_07653</name>
</gene>
<sequence length="137" mass="16167">MAAVCLRPAQFDLKEKRSFFGQRRDYWDFLCQGLARQRQGHEGVQFVSSLEKLRTPVGKGRAFIRYCLVHRQLAESLQLCFLDPQMTRARQDGEQFRLALEKAQREAKEREKKHHGQLAEQQELVREVKGRLLELLR</sequence>
<dbReference type="GO" id="GO:0016239">
    <property type="term" value="P:positive regulation of macroautophagy"/>
    <property type="evidence" value="ECO:0007669"/>
    <property type="project" value="InterPro"/>
</dbReference>
<evidence type="ECO:0000256" key="1">
    <source>
        <dbReference type="SAM" id="Coils"/>
    </source>
</evidence>
<dbReference type="EMBL" id="KB529356">
    <property type="protein sequence ID" value="EMP35168.1"/>
    <property type="molecule type" value="Genomic_DNA"/>
</dbReference>
<dbReference type="AlphaFoldDB" id="M7BSU3"/>
<dbReference type="InterPro" id="IPR042939">
    <property type="entry name" value="RUFY4"/>
</dbReference>
<evidence type="ECO:0000313" key="3">
    <source>
        <dbReference type="EMBL" id="EMP35168.1"/>
    </source>
</evidence>
<name>M7BSU3_CHEMY</name>